<accession>A0A7V5NY94</accession>
<dbReference type="Proteomes" id="UP000886101">
    <property type="component" value="Unassembled WGS sequence"/>
</dbReference>
<gene>
    <name evidence="6" type="primary">rsmG</name>
    <name evidence="7" type="ORF">ENJ96_00835</name>
</gene>
<feature type="binding site" evidence="6">
    <location>
        <position position="83"/>
    </location>
    <ligand>
        <name>S-adenosyl-L-methionine</name>
        <dbReference type="ChEBI" id="CHEBI:59789"/>
    </ligand>
</feature>
<dbReference type="PANTHER" id="PTHR31760:SF0">
    <property type="entry name" value="S-ADENOSYL-L-METHIONINE-DEPENDENT METHYLTRANSFERASES SUPERFAMILY PROTEIN"/>
    <property type="match status" value="1"/>
</dbReference>
<evidence type="ECO:0000256" key="6">
    <source>
        <dbReference type="HAMAP-Rule" id="MF_00074"/>
    </source>
</evidence>
<reference evidence="7" key="1">
    <citation type="journal article" date="2020" name="mSystems">
        <title>Genome- and Community-Level Interaction Insights into Carbon Utilization and Element Cycling Functions of Hydrothermarchaeota in Hydrothermal Sediment.</title>
        <authorList>
            <person name="Zhou Z."/>
            <person name="Liu Y."/>
            <person name="Xu W."/>
            <person name="Pan J."/>
            <person name="Luo Z.H."/>
            <person name="Li M."/>
        </authorList>
    </citation>
    <scope>NUCLEOTIDE SEQUENCE [LARGE SCALE GENOMIC DNA]</scope>
    <source>
        <strain evidence="7">HyVt-533</strain>
    </source>
</reference>
<name>A0A7V5NY94_9BACT</name>
<sequence length="209" mass="23415">MPSKRPENLQLRALLKERLEALKIRPSPEFLEGTISFWELFRKEAPSLGLTAHQPFDAFLRPVTEALFLARQLPPKARCVDLGAGAGIPGLLVKLARPDLQLTLIEAVDKRVVFMNQAIAALGLKDVRAVCCHIGFKPCEVRAPLAIGRGYGAVDKFVRHAFFFFRARKAFYLFRHQVEKWRPATLPLFLKAEIPLPGGQTSLLVFESA</sequence>
<dbReference type="Gene3D" id="3.40.50.150">
    <property type="entry name" value="Vaccinia Virus protein VP39"/>
    <property type="match status" value="1"/>
</dbReference>
<keyword evidence="3 6" id="KW-0489">Methyltransferase</keyword>
<evidence type="ECO:0000256" key="5">
    <source>
        <dbReference type="ARBA" id="ARBA00022691"/>
    </source>
</evidence>
<evidence type="ECO:0000256" key="2">
    <source>
        <dbReference type="ARBA" id="ARBA00022552"/>
    </source>
</evidence>
<keyword evidence="1 6" id="KW-0963">Cytoplasm</keyword>
<evidence type="ECO:0000256" key="3">
    <source>
        <dbReference type="ARBA" id="ARBA00022603"/>
    </source>
</evidence>
<comment type="similarity">
    <text evidence="6">Belongs to the methyltransferase superfamily. RNA methyltransferase RsmG family.</text>
</comment>
<dbReference type="EC" id="2.1.1.-" evidence="6"/>
<comment type="subcellular location">
    <subcellularLocation>
        <location evidence="6">Cytoplasm</location>
    </subcellularLocation>
</comment>
<feature type="binding site" evidence="6">
    <location>
        <position position="149"/>
    </location>
    <ligand>
        <name>S-adenosyl-L-methionine</name>
        <dbReference type="ChEBI" id="CHEBI:59789"/>
    </ligand>
</feature>
<dbReference type="PANTHER" id="PTHR31760">
    <property type="entry name" value="S-ADENOSYL-L-METHIONINE-DEPENDENT METHYLTRANSFERASES SUPERFAMILY PROTEIN"/>
    <property type="match status" value="1"/>
</dbReference>
<dbReference type="EMBL" id="DROK01000026">
    <property type="protein sequence ID" value="HHI96380.1"/>
    <property type="molecule type" value="Genomic_DNA"/>
</dbReference>
<protein>
    <recommendedName>
        <fullName evidence="6">Ribosomal RNA small subunit methyltransferase G</fullName>
        <ecNumber evidence="6">2.1.1.-</ecNumber>
    </recommendedName>
    <alternativeName>
        <fullName evidence="6">16S rRNA 7-methylguanosine methyltransferase</fullName>
        <shortName evidence="6">16S rRNA m7G methyltransferase</shortName>
    </alternativeName>
</protein>
<dbReference type="InterPro" id="IPR029063">
    <property type="entry name" value="SAM-dependent_MTases_sf"/>
</dbReference>
<dbReference type="InterPro" id="IPR003682">
    <property type="entry name" value="rRNA_ssu_MeTfrase_G"/>
</dbReference>
<keyword evidence="2 6" id="KW-0698">rRNA processing</keyword>
<proteinExistence type="inferred from homology"/>
<evidence type="ECO:0000256" key="1">
    <source>
        <dbReference type="ARBA" id="ARBA00022490"/>
    </source>
</evidence>
<dbReference type="SUPFAM" id="SSF53335">
    <property type="entry name" value="S-adenosyl-L-methionine-dependent methyltransferases"/>
    <property type="match status" value="1"/>
</dbReference>
<keyword evidence="5 6" id="KW-0949">S-adenosyl-L-methionine</keyword>
<dbReference type="Pfam" id="PF02527">
    <property type="entry name" value="GidB"/>
    <property type="match status" value="1"/>
</dbReference>
<evidence type="ECO:0000313" key="7">
    <source>
        <dbReference type="EMBL" id="HHI96380.1"/>
    </source>
</evidence>
<dbReference type="HAMAP" id="MF_00074">
    <property type="entry name" value="16SrRNA_methyltr_G"/>
    <property type="match status" value="1"/>
</dbReference>
<keyword evidence="4 6" id="KW-0808">Transferase</keyword>
<comment type="caution">
    <text evidence="7">The sequence shown here is derived from an EMBL/GenBank/DDBJ whole genome shotgun (WGS) entry which is preliminary data.</text>
</comment>
<comment type="function">
    <text evidence="6">Specifically methylates the N7 position of a guanine in 16S rRNA.</text>
</comment>
<evidence type="ECO:0000256" key="4">
    <source>
        <dbReference type="ARBA" id="ARBA00022679"/>
    </source>
</evidence>
<dbReference type="GO" id="GO:0070043">
    <property type="term" value="F:rRNA (guanine-N7-)-methyltransferase activity"/>
    <property type="evidence" value="ECO:0007669"/>
    <property type="project" value="UniProtKB-UniRule"/>
</dbReference>
<dbReference type="GO" id="GO:0005829">
    <property type="term" value="C:cytosol"/>
    <property type="evidence" value="ECO:0007669"/>
    <property type="project" value="TreeGrafter"/>
</dbReference>
<dbReference type="AlphaFoldDB" id="A0A7V5NY94"/>
<organism evidence="7">
    <name type="scientific">Thermodesulfatator atlanticus</name>
    <dbReference type="NCBI Taxonomy" id="501497"/>
    <lineage>
        <taxon>Bacteria</taxon>
        <taxon>Pseudomonadati</taxon>
        <taxon>Thermodesulfobacteriota</taxon>
        <taxon>Thermodesulfobacteria</taxon>
        <taxon>Thermodesulfobacteriales</taxon>
        <taxon>Thermodesulfatatoraceae</taxon>
        <taxon>Thermodesulfatator</taxon>
    </lineage>
</organism>
<comment type="caution">
    <text evidence="6">Lacks conserved residue(s) required for the propagation of feature annotation.</text>
</comment>